<evidence type="ECO:0000256" key="2">
    <source>
        <dbReference type="ARBA" id="ARBA00022857"/>
    </source>
</evidence>
<dbReference type="CDD" id="cd05325">
    <property type="entry name" value="carb_red_sniffer_like_SDR_c"/>
    <property type="match status" value="1"/>
</dbReference>
<dbReference type="OrthoDB" id="9876299at2759"/>
<dbReference type="PANTHER" id="PTHR43544">
    <property type="entry name" value="SHORT-CHAIN DEHYDROGENASE/REDUCTASE"/>
    <property type="match status" value="1"/>
</dbReference>
<keyword evidence="4" id="KW-1185">Reference proteome</keyword>
<evidence type="ECO:0000256" key="1">
    <source>
        <dbReference type="ARBA" id="ARBA00006484"/>
    </source>
</evidence>
<dbReference type="EMBL" id="QGMJ01001723">
    <property type="protein sequence ID" value="TVY31310.1"/>
    <property type="molecule type" value="Genomic_DNA"/>
</dbReference>
<keyword evidence="2" id="KW-0521">NADP</keyword>
<comment type="caution">
    <text evidence="3">The sequence shown here is derived from an EMBL/GenBank/DDBJ whole genome shotgun (WGS) entry which is preliminary data.</text>
</comment>
<comment type="similarity">
    <text evidence="1">Belongs to the short-chain dehydrogenases/reductases (SDR) family.</text>
</comment>
<dbReference type="Gene3D" id="3.40.50.720">
    <property type="entry name" value="NAD(P)-binding Rossmann-like Domain"/>
    <property type="match status" value="1"/>
</dbReference>
<evidence type="ECO:0000313" key="4">
    <source>
        <dbReference type="Proteomes" id="UP000462212"/>
    </source>
</evidence>
<dbReference type="SUPFAM" id="SSF51735">
    <property type="entry name" value="NAD(P)-binding Rossmann-fold domains"/>
    <property type="match status" value="1"/>
</dbReference>
<dbReference type="Proteomes" id="UP000462212">
    <property type="component" value="Unassembled WGS sequence"/>
</dbReference>
<evidence type="ECO:0000313" key="3">
    <source>
        <dbReference type="EMBL" id="TVY31310.1"/>
    </source>
</evidence>
<dbReference type="PRINTS" id="PR00081">
    <property type="entry name" value="GDHRDH"/>
</dbReference>
<dbReference type="GO" id="GO:0016491">
    <property type="term" value="F:oxidoreductase activity"/>
    <property type="evidence" value="ECO:0007669"/>
    <property type="project" value="TreeGrafter"/>
</dbReference>
<dbReference type="InterPro" id="IPR020904">
    <property type="entry name" value="Sc_DH/Rdtase_CS"/>
</dbReference>
<protein>
    <submittedName>
        <fullName evidence="3">Norsolorinic acid ketoreductase</fullName>
    </submittedName>
</protein>
<dbReference type="InterPro" id="IPR002347">
    <property type="entry name" value="SDR_fam"/>
</dbReference>
<dbReference type="Pfam" id="PF00106">
    <property type="entry name" value="adh_short"/>
    <property type="match status" value="1"/>
</dbReference>
<dbReference type="InterPro" id="IPR051468">
    <property type="entry name" value="Fungal_SecMetab_SDRs"/>
</dbReference>
<accession>A0A8H8U4M8</accession>
<reference evidence="3 4" key="1">
    <citation type="submission" date="2018-05" db="EMBL/GenBank/DDBJ databases">
        <title>Genome sequencing and assembly of the regulated plant pathogen Lachnellula willkommii and related sister species for the development of diagnostic species identification markers.</title>
        <authorList>
            <person name="Giroux E."/>
            <person name="Bilodeau G."/>
        </authorList>
    </citation>
    <scope>NUCLEOTIDE SEQUENCE [LARGE SCALE GENOMIC DNA]</scope>
    <source>
        <strain evidence="3 4">CBS 197.66</strain>
    </source>
</reference>
<name>A0A8H8U4M8_9HELO</name>
<dbReference type="GO" id="GO:0005737">
    <property type="term" value="C:cytoplasm"/>
    <property type="evidence" value="ECO:0007669"/>
    <property type="project" value="TreeGrafter"/>
</dbReference>
<dbReference type="PANTHER" id="PTHR43544:SF26">
    <property type="entry name" value="SHORT CHAIN DEHYDROGENASE_REDUCTASE FAMILY OXIDOREDUCTASE (JCVI)"/>
    <property type="match status" value="1"/>
</dbReference>
<proteinExistence type="inferred from homology"/>
<dbReference type="PROSITE" id="PS00061">
    <property type="entry name" value="ADH_SHORT"/>
    <property type="match status" value="1"/>
</dbReference>
<gene>
    <name evidence="3" type="primary">aflD_4</name>
    <name evidence="3" type="ORF">LSUB1_G008765</name>
</gene>
<dbReference type="AlphaFoldDB" id="A0A8H8U4M8"/>
<dbReference type="InterPro" id="IPR036291">
    <property type="entry name" value="NAD(P)-bd_dom_sf"/>
</dbReference>
<sequence>MSPNTVYLITGGNRGIGFGLTATLLLRPRTTVIATIRSEKTAQDNLHALPVGENSRLIIMYLDLSAYSPETETETEAKTNQAHRPLHTPENLYHVLTATHHISHLNTIIASAGHGTSFHPLVSTSPSSLLQHFQINTLGPICLFQALYPLLEGVESKFVLISSSLGSIAAMDTQAGTEPTLAYGVSKAAANYFCRKVHFECESVTALAVHPGWVKTGNGQAFADAVGVKEPPMSLYDSVKGVLKQVRSFVFFMRSNGMEVEARLTLLQRIDAASKMTTSGTFVSYDGSVIPW</sequence>
<organism evidence="3 4">
    <name type="scientific">Lachnellula subtilissima</name>
    <dbReference type="NCBI Taxonomy" id="602034"/>
    <lineage>
        <taxon>Eukaryota</taxon>
        <taxon>Fungi</taxon>
        <taxon>Dikarya</taxon>
        <taxon>Ascomycota</taxon>
        <taxon>Pezizomycotina</taxon>
        <taxon>Leotiomycetes</taxon>
        <taxon>Helotiales</taxon>
        <taxon>Lachnaceae</taxon>
        <taxon>Lachnellula</taxon>
    </lineage>
</organism>